<sequence>MGARARQRGSFLTALAAGVALATLTAPAAAAAQEPPQPRTATIADAADPGVVYDLAALNVVLDPAAGTLAIALDLHLPPPLPPAVDAATVTVRLASNAVADGGTSCRVEPPAAPGDVVLTLATDPLDGTLTASATIAPDPLPRPLTVDRSPDGARISLALTDPLLAQAAPRCAEAVARGRSDGLPDDPGEHGDDALAGWFDGQRPVVEPPPPRPLPDAPAAPSGGAPVPPSAPTTPQSTARRPTEGGACRRSGLPALEWEPFPRELAARGTALVPVQARRGRRVSDLVATLTTVRGGRAVGEPSRISLPPRGYALQLRAPAEPGRLDVVLSWVEQRDGVDCPQRSRRISVAVVRALEPRLSIARESDPARLTLAWGARGHDCHALAERPLSVRLEGLGYVRGYRVDDPCAEWSTPGMALPDVAAQRAGETLRLTPRGDEPGSWSYRLTAKSGRRTVASGFVVVTVDEQDGAVVRSIRFVADGEAARRRGRR</sequence>
<proteinExistence type="predicted"/>
<dbReference type="EMBL" id="JAWSTH010000007">
    <property type="protein sequence ID" value="MDW5593590.1"/>
    <property type="molecule type" value="Genomic_DNA"/>
</dbReference>
<name>A0ABU4HJV4_9ACTN</name>
<feature type="region of interest" description="Disordered" evidence="1">
    <location>
        <begin position="176"/>
        <end position="254"/>
    </location>
</feature>
<feature type="signal peptide" evidence="2">
    <location>
        <begin position="1"/>
        <end position="31"/>
    </location>
</feature>
<keyword evidence="2" id="KW-0732">Signal</keyword>
<organism evidence="3 4">
    <name type="scientific">Conexibacter stalactiti</name>
    <dbReference type="NCBI Taxonomy" id="1940611"/>
    <lineage>
        <taxon>Bacteria</taxon>
        <taxon>Bacillati</taxon>
        <taxon>Actinomycetota</taxon>
        <taxon>Thermoleophilia</taxon>
        <taxon>Solirubrobacterales</taxon>
        <taxon>Conexibacteraceae</taxon>
        <taxon>Conexibacter</taxon>
    </lineage>
</organism>
<dbReference type="InterPro" id="IPR006311">
    <property type="entry name" value="TAT_signal"/>
</dbReference>
<dbReference type="PROSITE" id="PS51318">
    <property type="entry name" value="TAT"/>
    <property type="match status" value="1"/>
</dbReference>
<feature type="compositionally biased region" description="Basic and acidic residues" evidence="1">
    <location>
        <begin position="177"/>
        <end position="194"/>
    </location>
</feature>
<evidence type="ECO:0000256" key="1">
    <source>
        <dbReference type="SAM" id="MobiDB-lite"/>
    </source>
</evidence>
<evidence type="ECO:0000313" key="3">
    <source>
        <dbReference type="EMBL" id="MDW5593590.1"/>
    </source>
</evidence>
<comment type="caution">
    <text evidence="3">The sequence shown here is derived from an EMBL/GenBank/DDBJ whole genome shotgun (WGS) entry which is preliminary data.</text>
</comment>
<feature type="compositionally biased region" description="Pro residues" evidence="1">
    <location>
        <begin position="207"/>
        <end position="219"/>
    </location>
</feature>
<dbReference type="RefSeq" id="WP_318595850.1">
    <property type="nucleotide sequence ID" value="NZ_JAWSTH010000007.1"/>
</dbReference>
<evidence type="ECO:0000313" key="4">
    <source>
        <dbReference type="Proteomes" id="UP001284601"/>
    </source>
</evidence>
<feature type="chain" id="PRO_5045921413" evidence="2">
    <location>
        <begin position="32"/>
        <end position="491"/>
    </location>
</feature>
<dbReference type="Proteomes" id="UP001284601">
    <property type="component" value="Unassembled WGS sequence"/>
</dbReference>
<protein>
    <submittedName>
        <fullName evidence="3">Uncharacterized protein</fullName>
    </submittedName>
</protein>
<evidence type="ECO:0000256" key="2">
    <source>
        <dbReference type="SAM" id="SignalP"/>
    </source>
</evidence>
<keyword evidence="4" id="KW-1185">Reference proteome</keyword>
<accession>A0ABU4HJV4</accession>
<reference evidence="4" key="1">
    <citation type="submission" date="2023-07" db="EMBL/GenBank/DDBJ databases">
        <title>Conexibacter stalactiti sp. nov., isolated from stalactites in a lava cave and emended description of the genus Conexibacter.</title>
        <authorList>
            <person name="Lee S.D."/>
        </authorList>
    </citation>
    <scope>NUCLEOTIDE SEQUENCE [LARGE SCALE GENOMIC DNA]</scope>
    <source>
        <strain evidence="4">KCTC 39840</strain>
    </source>
</reference>
<reference evidence="3 4" key="2">
    <citation type="submission" date="2023-10" db="EMBL/GenBank/DDBJ databases">
        <authorList>
            <person name="Han X.F."/>
        </authorList>
    </citation>
    <scope>NUCLEOTIDE SEQUENCE [LARGE SCALE GENOMIC DNA]</scope>
    <source>
        <strain evidence="3 4">KCTC 39840</strain>
    </source>
</reference>
<gene>
    <name evidence="3" type="ORF">R7226_04540</name>
</gene>